<dbReference type="EMBL" id="VSSQ01011970">
    <property type="protein sequence ID" value="MPM48142.1"/>
    <property type="molecule type" value="Genomic_DNA"/>
</dbReference>
<accession>A0A645A4Y2</accession>
<dbReference type="AlphaFoldDB" id="A0A645A4Y2"/>
<gene>
    <name evidence="1" type="ORF">SDC9_94865</name>
</gene>
<comment type="caution">
    <text evidence="1">The sequence shown here is derived from an EMBL/GenBank/DDBJ whole genome shotgun (WGS) entry which is preliminary data.</text>
</comment>
<organism evidence="1">
    <name type="scientific">bioreactor metagenome</name>
    <dbReference type="NCBI Taxonomy" id="1076179"/>
    <lineage>
        <taxon>unclassified sequences</taxon>
        <taxon>metagenomes</taxon>
        <taxon>ecological metagenomes</taxon>
    </lineage>
</organism>
<name>A0A645A4Y2_9ZZZZ</name>
<protein>
    <submittedName>
        <fullName evidence="1">Uncharacterized protein</fullName>
    </submittedName>
</protein>
<proteinExistence type="predicted"/>
<evidence type="ECO:0000313" key="1">
    <source>
        <dbReference type="EMBL" id="MPM48142.1"/>
    </source>
</evidence>
<sequence>MNRIGMGKKLYGIVISNFMLRKSYYSIKFAYSCICCSECDLIIDSLIYKEWFYFLYIVPIIIRDGPSECAWGFDFSRNHGIIFCEFSICIYWKLLNVSENLYVVEILEIYFDPQEVLIVFQH</sequence>
<reference evidence="1" key="1">
    <citation type="submission" date="2019-08" db="EMBL/GenBank/DDBJ databases">
        <authorList>
            <person name="Kucharzyk K."/>
            <person name="Murdoch R.W."/>
            <person name="Higgins S."/>
            <person name="Loffler F."/>
        </authorList>
    </citation>
    <scope>NUCLEOTIDE SEQUENCE</scope>
</reference>